<dbReference type="Proteomes" id="UP001152799">
    <property type="component" value="Chromosome 11"/>
</dbReference>
<name>A0A9N9MK78_9CUCU</name>
<feature type="region of interest" description="Disordered" evidence="1">
    <location>
        <begin position="1"/>
        <end position="45"/>
    </location>
</feature>
<dbReference type="EMBL" id="OU892287">
    <property type="protein sequence ID" value="CAG9761992.1"/>
    <property type="molecule type" value="Genomic_DNA"/>
</dbReference>
<evidence type="ECO:0008006" key="4">
    <source>
        <dbReference type="Google" id="ProtNLM"/>
    </source>
</evidence>
<evidence type="ECO:0000313" key="3">
    <source>
        <dbReference type="Proteomes" id="UP001152799"/>
    </source>
</evidence>
<proteinExistence type="predicted"/>
<dbReference type="OrthoDB" id="6783852at2759"/>
<accession>A0A9N9MK78</accession>
<organism evidence="2 3">
    <name type="scientific">Ceutorhynchus assimilis</name>
    <name type="common">cabbage seed weevil</name>
    <dbReference type="NCBI Taxonomy" id="467358"/>
    <lineage>
        <taxon>Eukaryota</taxon>
        <taxon>Metazoa</taxon>
        <taxon>Ecdysozoa</taxon>
        <taxon>Arthropoda</taxon>
        <taxon>Hexapoda</taxon>
        <taxon>Insecta</taxon>
        <taxon>Pterygota</taxon>
        <taxon>Neoptera</taxon>
        <taxon>Endopterygota</taxon>
        <taxon>Coleoptera</taxon>
        <taxon>Polyphaga</taxon>
        <taxon>Cucujiformia</taxon>
        <taxon>Curculionidae</taxon>
        <taxon>Ceutorhynchinae</taxon>
        <taxon>Ceutorhynchus</taxon>
    </lineage>
</organism>
<dbReference type="AlphaFoldDB" id="A0A9N9MK78"/>
<gene>
    <name evidence="2" type="ORF">CEUTPL_LOCUS2682</name>
</gene>
<sequence>MTSENDEKEATEEMHLNTDPEKDEKQRPLIQIHPPPLSPPPDHSTSDFRTSWIYLLRQNDLILQLQKFNLDDSGNVEQLRRRLARFITPPPSRNGAFVFPPSTTTPVPTASLITITTITWTTSAATTAAQSSGSSRTTTTAVTTTSTSPRHIHSYYQPIQPRYYPTYPNAMYYSPSAHNLLVHQNHQDHI</sequence>
<reference evidence="2" key="1">
    <citation type="submission" date="2022-01" db="EMBL/GenBank/DDBJ databases">
        <authorList>
            <person name="King R."/>
        </authorList>
    </citation>
    <scope>NUCLEOTIDE SEQUENCE</scope>
</reference>
<feature type="compositionally biased region" description="Acidic residues" evidence="1">
    <location>
        <begin position="1"/>
        <end position="10"/>
    </location>
</feature>
<feature type="compositionally biased region" description="Basic and acidic residues" evidence="1">
    <location>
        <begin position="11"/>
        <end position="27"/>
    </location>
</feature>
<feature type="region of interest" description="Disordered" evidence="1">
    <location>
        <begin position="126"/>
        <end position="146"/>
    </location>
</feature>
<feature type="compositionally biased region" description="Pro residues" evidence="1">
    <location>
        <begin position="33"/>
        <end position="42"/>
    </location>
</feature>
<keyword evidence="3" id="KW-1185">Reference proteome</keyword>
<evidence type="ECO:0000313" key="2">
    <source>
        <dbReference type="EMBL" id="CAG9761992.1"/>
    </source>
</evidence>
<protein>
    <recommendedName>
        <fullName evidence="4">SAP domain-containing protein</fullName>
    </recommendedName>
</protein>
<evidence type="ECO:0000256" key="1">
    <source>
        <dbReference type="SAM" id="MobiDB-lite"/>
    </source>
</evidence>